<organism evidence="2 3">
    <name type="scientific">Stereocaulon virgatum</name>
    <dbReference type="NCBI Taxonomy" id="373712"/>
    <lineage>
        <taxon>Eukaryota</taxon>
        <taxon>Fungi</taxon>
        <taxon>Dikarya</taxon>
        <taxon>Ascomycota</taxon>
        <taxon>Pezizomycotina</taxon>
        <taxon>Lecanoromycetes</taxon>
        <taxon>OSLEUM clade</taxon>
        <taxon>Lecanoromycetidae</taxon>
        <taxon>Lecanorales</taxon>
        <taxon>Lecanorineae</taxon>
        <taxon>Stereocaulaceae</taxon>
        <taxon>Stereocaulon</taxon>
    </lineage>
</organism>
<protein>
    <submittedName>
        <fullName evidence="2">Uncharacterized protein</fullName>
    </submittedName>
</protein>
<evidence type="ECO:0000313" key="2">
    <source>
        <dbReference type="EMBL" id="KAL2036343.1"/>
    </source>
</evidence>
<feature type="region of interest" description="Disordered" evidence="1">
    <location>
        <begin position="17"/>
        <end position="68"/>
    </location>
</feature>
<dbReference type="Proteomes" id="UP001590950">
    <property type="component" value="Unassembled WGS sequence"/>
</dbReference>
<sequence>MGNRQIVSLLEWQIPATSEPASMANPSNSEPASMANPSNSEPASMANPSTSEPALMANPSNSEPASTATYQLTGSAAAMVQHPASAPGAYIQFYYVFLHRCMQFEMRAREYGHELP</sequence>
<name>A0ABR3ZTB9_9LECA</name>
<comment type="caution">
    <text evidence="2">The sequence shown here is derived from an EMBL/GenBank/DDBJ whole genome shotgun (WGS) entry which is preliminary data.</text>
</comment>
<reference evidence="2 3" key="1">
    <citation type="submission" date="2024-09" db="EMBL/GenBank/DDBJ databases">
        <title>Rethinking Asexuality: The Enigmatic Case of Functional Sexual Genes in Lepraria (Stereocaulaceae).</title>
        <authorList>
            <person name="Doellman M."/>
            <person name="Sun Y."/>
            <person name="Barcenas-Pena A."/>
            <person name="Lumbsch H.T."/>
            <person name="Grewe F."/>
        </authorList>
    </citation>
    <scope>NUCLEOTIDE SEQUENCE [LARGE SCALE GENOMIC DNA]</scope>
    <source>
        <strain evidence="2 3">Mercado 3170</strain>
    </source>
</reference>
<gene>
    <name evidence="2" type="ORF">N7G274_010940</name>
</gene>
<dbReference type="EMBL" id="JBEFKJ010000245">
    <property type="protein sequence ID" value="KAL2036343.1"/>
    <property type="molecule type" value="Genomic_DNA"/>
</dbReference>
<accession>A0ABR3ZTB9</accession>
<proteinExistence type="predicted"/>
<evidence type="ECO:0000313" key="3">
    <source>
        <dbReference type="Proteomes" id="UP001590950"/>
    </source>
</evidence>
<keyword evidence="3" id="KW-1185">Reference proteome</keyword>
<evidence type="ECO:0000256" key="1">
    <source>
        <dbReference type="SAM" id="MobiDB-lite"/>
    </source>
</evidence>